<dbReference type="InterPro" id="IPR052517">
    <property type="entry name" value="GlcG_carb_metab_protein"/>
</dbReference>
<gene>
    <name evidence="1" type="ORF">FE263_16230</name>
</gene>
<dbReference type="EMBL" id="VCDI01000006">
    <property type="protein sequence ID" value="TLU71449.1"/>
    <property type="molecule type" value="Genomic_DNA"/>
</dbReference>
<dbReference type="RefSeq" id="WP_138327087.1">
    <property type="nucleotide sequence ID" value="NZ_VCDI01000006.1"/>
</dbReference>
<dbReference type="OrthoDB" id="9815788at2"/>
<keyword evidence="2" id="KW-1185">Reference proteome</keyword>
<dbReference type="Proteomes" id="UP000305654">
    <property type="component" value="Unassembled WGS sequence"/>
</dbReference>
<dbReference type="Gene3D" id="3.30.450.150">
    <property type="entry name" value="Haem-degrading domain"/>
    <property type="match status" value="1"/>
</dbReference>
<dbReference type="InterPro" id="IPR038084">
    <property type="entry name" value="PduO/GlcC-like_sf"/>
</dbReference>
<evidence type="ECO:0000313" key="1">
    <source>
        <dbReference type="EMBL" id="TLU71449.1"/>
    </source>
</evidence>
<dbReference type="SUPFAM" id="SSF143744">
    <property type="entry name" value="GlcG-like"/>
    <property type="match status" value="1"/>
</dbReference>
<reference evidence="1 2" key="1">
    <citation type="submission" date="2019-05" db="EMBL/GenBank/DDBJ databases">
        <authorList>
            <person name="Pankratov T."/>
            <person name="Grouzdev D."/>
        </authorList>
    </citation>
    <scope>NUCLEOTIDE SEQUENCE [LARGE SCALE GENOMIC DNA]</scope>
    <source>
        <strain evidence="1 2">KEBCLARHB70R</strain>
    </source>
</reference>
<sequence>MLAKAALGESETRLLMQASREAAVRLGVKVSIAVVDEAGVLLALERLDGARLHTPEAAWMKARTAAIVQQPTAALEQQVAHDPALLSFPGRMPLAGGMPVIYRGAVVGGVASSGAQPDQDEAICNAALAAFAASGGEAQPG</sequence>
<dbReference type="AlphaFoldDB" id="A0A5R9J3A0"/>
<accession>A0A5R9J3A0</accession>
<comment type="caution">
    <text evidence="1">The sequence shown here is derived from an EMBL/GenBank/DDBJ whole genome shotgun (WGS) entry which is preliminary data.</text>
</comment>
<protein>
    <submittedName>
        <fullName evidence="1">Heme-binding protein</fullName>
    </submittedName>
</protein>
<dbReference type="PANTHER" id="PTHR34309">
    <property type="entry name" value="SLR1406 PROTEIN"/>
    <property type="match status" value="1"/>
</dbReference>
<name>A0A5R9J3A0_9PROT</name>
<evidence type="ECO:0000313" key="2">
    <source>
        <dbReference type="Proteomes" id="UP000305654"/>
    </source>
</evidence>
<dbReference type="Pfam" id="PF03928">
    <property type="entry name" value="HbpS-like"/>
    <property type="match status" value="1"/>
</dbReference>
<dbReference type="InterPro" id="IPR005624">
    <property type="entry name" value="PduO/GlcC-like"/>
</dbReference>
<organism evidence="1 2">
    <name type="scientific">Lichenicoccus roseus</name>
    <dbReference type="NCBI Taxonomy" id="2683649"/>
    <lineage>
        <taxon>Bacteria</taxon>
        <taxon>Pseudomonadati</taxon>
        <taxon>Pseudomonadota</taxon>
        <taxon>Alphaproteobacteria</taxon>
        <taxon>Acetobacterales</taxon>
        <taxon>Acetobacteraceae</taxon>
        <taxon>Lichenicoccus</taxon>
    </lineage>
</organism>
<proteinExistence type="predicted"/>
<dbReference type="PANTHER" id="PTHR34309:SF1">
    <property type="entry name" value="PROTEIN GLCG"/>
    <property type="match status" value="1"/>
</dbReference>